<sequence length="160" mass="18051">MRKLIISLLFLVLSAGAWSQTTTIYLIRHAEKVDNSKNPDLSKLGWERAEHWKTILNQVPLKVVYSTDYLRTVQTVTPTATSKNLEIIKYDPKTIDLEKLKNEHKGQAILIVGHSNTTPDLANKIINQKVYAPIDDTVFGNLYIITISGNEVSHQLLQGL</sequence>
<evidence type="ECO:0000313" key="3">
    <source>
        <dbReference type="Proteomes" id="UP000182961"/>
    </source>
</evidence>
<proteinExistence type="predicted"/>
<gene>
    <name evidence="2" type="ORF">SAMN05444143_105145</name>
</gene>
<accession>A0A1I4VRZ9</accession>
<dbReference type="AlphaFoldDB" id="A0A1I4VRZ9"/>
<organism evidence="2 3">
    <name type="scientific">Flavobacterium succinicans</name>
    <dbReference type="NCBI Taxonomy" id="29536"/>
    <lineage>
        <taxon>Bacteria</taxon>
        <taxon>Pseudomonadati</taxon>
        <taxon>Bacteroidota</taxon>
        <taxon>Flavobacteriia</taxon>
        <taxon>Flavobacteriales</taxon>
        <taxon>Flavobacteriaceae</taxon>
        <taxon>Flavobacterium</taxon>
    </lineage>
</organism>
<reference evidence="3" key="1">
    <citation type="submission" date="2016-10" db="EMBL/GenBank/DDBJ databases">
        <authorList>
            <person name="Varghese N."/>
            <person name="Submissions S."/>
        </authorList>
    </citation>
    <scope>NUCLEOTIDE SEQUENCE [LARGE SCALE GENOMIC DNA]</scope>
    <source>
        <strain evidence="3">DSM 4002</strain>
    </source>
</reference>
<evidence type="ECO:0000256" key="1">
    <source>
        <dbReference type="SAM" id="SignalP"/>
    </source>
</evidence>
<dbReference type="InterPro" id="IPR013078">
    <property type="entry name" value="His_Pase_superF_clade-1"/>
</dbReference>
<dbReference type="Pfam" id="PF00300">
    <property type="entry name" value="His_Phos_1"/>
    <property type="match status" value="1"/>
</dbReference>
<dbReference type="STRING" id="29536.FLB_18990"/>
<dbReference type="SMART" id="SM00855">
    <property type="entry name" value="PGAM"/>
    <property type="match status" value="1"/>
</dbReference>
<dbReference type="EMBL" id="FOUT01000005">
    <property type="protein sequence ID" value="SFN04034.1"/>
    <property type="molecule type" value="Genomic_DNA"/>
</dbReference>
<dbReference type="SUPFAM" id="SSF53254">
    <property type="entry name" value="Phosphoglycerate mutase-like"/>
    <property type="match status" value="1"/>
</dbReference>
<dbReference type="InterPro" id="IPR029033">
    <property type="entry name" value="His_PPase_superfam"/>
</dbReference>
<dbReference type="CDD" id="cd07067">
    <property type="entry name" value="HP_PGM_like"/>
    <property type="match status" value="1"/>
</dbReference>
<name>A0A1I4VRZ9_9FLAO</name>
<keyword evidence="1" id="KW-0732">Signal</keyword>
<dbReference type="eggNOG" id="COG0406">
    <property type="taxonomic scope" value="Bacteria"/>
</dbReference>
<dbReference type="Proteomes" id="UP000182961">
    <property type="component" value="Unassembled WGS sequence"/>
</dbReference>
<protein>
    <submittedName>
        <fullName evidence="2">Histidine phosphatase superfamily (Branch 1)</fullName>
    </submittedName>
</protein>
<dbReference type="RefSeq" id="WP_024982254.1">
    <property type="nucleotide sequence ID" value="NZ_CBCRUM010000012.1"/>
</dbReference>
<dbReference type="Gene3D" id="3.40.50.1240">
    <property type="entry name" value="Phosphoglycerate mutase-like"/>
    <property type="match status" value="1"/>
</dbReference>
<feature type="signal peptide" evidence="1">
    <location>
        <begin position="1"/>
        <end position="19"/>
    </location>
</feature>
<feature type="chain" id="PRO_5010162410" evidence="1">
    <location>
        <begin position="20"/>
        <end position="160"/>
    </location>
</feature>
<evidence type="ECO:0000313" key="2">
    <source>
        <dbReference type="EMBL" id="SFN04034.1"/>
    </source>
</evidence>
<keyword evidence="3" id="KW-1185">Reference proteome</keyword>